<dbReference type="Proteomes" id="UP000634529">
    <property type="component" value="Unassembled WGS sequence"/>
</dbReference>
<proteinExistence type="predicted"/>
<feature type="domain" description="Methyltransferase" evidence="1">
    <location>
        <begin position="178"/>
        <end position="315"/>
    </location>
</feature>
<dbReference type="PANTHER" id="PTHR13369:SF3">
    <property type="entry name" value="METHYLTRANSFERASE DOMAIN-CONTAINING PROTEIN"/>
    <property type="match status" value="1"/>
</dbReference>
<comment type="caution">
    <text evidence="2">The sequence shown here is derived from an EMBL/GenBank/DDBJ whole genome shotgun (WGS) entry which is preliminary data.</text>
</comment>
<evidence type="ECO:0000313" key="2">
    <source>
        <dbReference type="EMBL" id="MBD8499398.1"/>
    </source>
</evidence>
<keyword evidence="2" id="KW-0808">Transferase</keyword>
<dbReference type="SUPFAM" id="SSF53335">
    <property type="entry name" value="S-adenosyl-L-methionine-dependent methyltransferases"/>
    <property type="match status" value="1"/>
</dbReference>
<protein>
    <submittedName>
        <fullName evidence="2">SAM-dependent methyltransferase</fullName>
    </submittedName>
</protein>
<reference evidence="2 3" key="1">
    <citation type="submission" date="2020-09" db="EMBL/GenBank/DDBJ databases">
        <title>Paenibacillus sp. CAU 1523 isolated from sand of Haeundae Beach.</title>
        <authorList>
            <person name="Kim W."/>
        </authorList>
    </citation>
    <scope>NUCLEOTIDE SEQUENCE [LARGE SCALE GENOMIC DNA]</scope>
    <source>
        <strain evidence="2 3">CAU 1523</strain>
    </source>
</reference>
<dbReference type="InterPro" id="IPR029063">
    <property type="entry name" value="SAM-dependent_MTases_sf"/>
</dbReference>
<accession>A0ABR9AZA9</accession>
<sequence>MWLCRWLSCKLKFSCRGKLGAIKVERLRELINECIQSGSLHSAVFSQVRQQPEPGCTKVTAKPVQLREGVVLQLTYHYANKVAHENTLMTEAADKLMQLLNDHFQQALIRTTDGEHHVLISKKYKVNIKSKTDKKSKQVDLSHNRKKQYIIEDGVPAAFLVELGIMSASGNVLGAKYDKFRQINRFIEMVEDVLDHLPADRPVRIIDFGCGKSYLTFALYHYLHVLRGREVHITGLDLKEDVIAHCEKLARTLQYDGLHFALGDIAQYQWAGNVDMVVTLHACDTATDMALEKAVRWGASVILSVPCCQHELYQQVAAPQLEPLLRHGILKERFAALATDAARAKLLDVVGYSTQLLEFIDLEHTPKNLLIRAVAAKRKQDEVDKMWAEYQAYQQFLHVRPYLERALQSEWDRLGLGTGSH</sequence>
<name>A0ABR9AZA9_9BACL</name>
<keyword evidence="3" id="KW-1185">Reference proteome</keyword>
<evidence type="ECO:0000259" key="1">
    <source>
        <dbReference type="Pfam" id="PF13679"/>
    </source>
</evidence>
<dbReference type="Pfam" id="PF13679">
    <property type="entry name" value="Methyltransf_32"/>
    <property type="match status" value="1"/>
</dbReference>
<dbReference type="PANTHER" id="PTHR13369">
    <property type="match status" value="1"/>
</dbReference>
<dbReference type="EMBL" id="JACYTN010000011">
    <property type="protein sequence ID" value="MBD8499398.1"/>
    <property type="molecule type" value="Genomic_DNA"/>
</dbReference>
<evidence type="ECO:0000313" key="3">
    <source>
        <dbReference type="Proteomes" id="UP000634529"/>
    </source>
</evidence>
<dbReference type="InterPro" id="IPR025714">
    <property type="entry name" value="Methyltranfer_dom"/>
</dbReference>
<dbReference type="Gene3D" id="3.40.50.150">
    <property type="entry name" value="Vaccinia Virus protein VP39"/>
    <property type="match status" value="1"/>
</dbReference>
<keyword evidence="2" id="KW-0489">Methyltransferase</keyword>
<gene>
    <name evidence="2" type="ORF">IFO66_13965</name>
</gene>
<dbReference type="GO" id="GO:0032259">
    <property type="term" value="P:methylation"/>
    <property type="evidence" value="ECO:0007669"/>
    <property type="project" value="UniProtKB-KW"/>
</dbReference>
<organism evidence="2 3">
    <name type="scientific">Paenibacillus arenosi</name>
    <dbReference type="NCBI Taxonomy" id="2774142"/>
    <lineage>
        <taxon>Bacteria</taxon>
        <taxon>Bacillati</taxon>
        <taxon>Bacillota</taxon>
        <taxon>Bacilli</taxon>
        <taxon>Bacillales</taxon>
        <taxon>Paenibacillaceae</taxon>
        <taxon>Paenibacillus</taxon>
    </lineage>
</organism>
<dbReference type="GO" id="GO:0008168">
    <property type="term" value="F:methyltransferase activity"/>
    <property type="evidence" value="ECO:0007669"/>
    <property type="project" value="UniProtKB-KW"/>
</dbReference>
<dbReference type="CDD" id="cd02440">
    <property type="entry name" value="AdoMet_MTases"/>
    <property type="match status" value="1"/>
</dbReference>